<keyword evidence="2" id="KW-0472">Membrane</keyword>
<feature type="transmembrane region" description="Helical" evidence="2">
    <location>
        <begin position="581"/>
        <end position="600"/>
    </location>
</feature>
<dbReference type="EMBL" id="JANIEX010000169">
    <property type="protein sequence ID" value="KAJ3571823.1"/>
    <property type="molecule type" value="Genomic_DNA"/>
</dbReference>
<evidence type="ECO:0000313" key="3">
    <source>
        <dbReference type="EMBL" id="KAJ3571823.1"/>
    </source>
</evidence>
<feature type="region of interest" description="Disordered" evidence="1">
    <location>
        <begin position="1"/>
        <end position="31"/>
    </location>
</feature>
<evidence type="ECO:0000256" key="2">
    <source>
        <dbReference type="SAM" id="Phobius"/>
    </source>
</evidence>
<feature type="transmembrane region" description="Helical" evidence="2">
    <location>
        <begin position="521"/>
        <end position="542"/>
    </location>
</feature>
<dbReference type="Gene3D" id="3.30.710.10">
    <property type="entry name" value="Potassium Channel Kv1.1, Chain A"/>
    <property type="match status" value="1"/>
</dbReference>
<name>A0AAD5VWD2_9AGAR</name>
<evidence type="ECO:0000256" key="1">
    <source>
        <dbReference type="SAM" id="MobiDB-lite"/>
    </source>
</evidence>
<dbReference type="AlphaFoldDB" id="A0AAD5VWD2"/>
<accession>A0AAD5VWD2</accession>
<feature type="transmembrane region" description="Helical" evidence="2">
    <location>
        <begin position="492"/>
        <end position="509"/>
    </location>
</feature>
<dbReference type="InterPro" id="IPR011333">
    <property type="entry name" value="SKP1/BTB/POZ_sf"/>
</dbReference>
<proteinExistence type="predicted"/>
<keyword evidence="2" id="KW-1133">Transmembrane helix</keyword>
<organism evidence="3 4">
    <name type="scientific">Leucocoprinus birnbaumii</name>
    <dbReference type="NCBI Taxonomy" id="56174"/>
    <lineage>
        <taxon>Eukaryota</taxon>
        <taxon>Fungi</taxon>
        <taxon>Dikarya</taxon>
        <taxon>Basidiomycota</taxon>
        <taxon>Agaricomycotina</taxon>
        <taxon>Agaricomycetes</taxon>
        <taxon>Agaricomycetidae</taxon>
        <taxon>Agaricales</taxon>
        <taxon>Agaricineae</taxon>
        <taxon>Agaricaceae</taxon>
        <taxon>Leucocoprinus</taxon>
    </lineage>
</organism>
<dbReference type="Proteomes" id="UP001213000">
    <property type="component" value="Unassembled WGS sequence"/>
</dbReference>
<keyword evidence="4" id="KW-1185">Reference proteome</keyword>
<reference evidence="3" key="1">
    <citation type="submission" date="2022-07" db="EMBL/GenBank/DDBJ databases">
        <title>Genome Sequence of Leucocoprinus birnbaumii.</title>
        <authorList>
            <person name="Buettner E."/>
        </authorList>
    </citation>
    <scope>NUCLEOTIDE SEQUENCE</scope>
    <source>
        <strain evidence="3">VT141</strain>
    </source>
</reference>
<protein>
    <submittedName>
        <fullName evidence="3">Uncharacterized protein</fullName>
    </submittedName>
</protein>
<comment type="caution">
    <text evidence="3">The sequence shown here is derived from an EMBL/GenBank/DDBJ whole genome shotgun (WGS) entry which is preliminary data.</text>
</comment>
<feature type="transmembrane region" description="Helical" evidence="2">
    <location>
        <begin position="621"/>
        <end position="643"/>
    </location>
</feature>
<gene>
    <name evidence="3" type="ORF">NP233_g3502</name>
</gene>
<keyword evidence="2" id="KW-0812">Transmembrane</keyword>
<sequence>MSPKQVTGPSSPSRSTQKARGQDTTPQKQRTLMQALNSMHISSPSEQLHTPTSAALPKPCLSTQFTYGERDDSGHARVFDAQTGTELMRHHDLWFYDGSIVCRAEDVLFRVHMSLLARQSVCFGDMLAIPQPEQELDEKSGFDLSQEKAGSKAFKGRIPIIVLHDAAEDVENLLKALIDGPVFGNNGREDFRVVSGILRLATKYLFESLRATALSHLSIAWPKTLKGWEAREDRAQSYELDHPHQPRLYPHPFLVINLAREIEAPELLPAALYDISRFSYTQIFDPGDEDIFGIYPSPYPTLSPSDMQRFTIGKEAIHHMVTSLIQAMGNSLPNRQPSLHSSYSGNRRSHAGICVSATSCKKDFSELMDLATQHYLFDRERGSCDPLTVVLRLEMPKPSPPIATHDSSILAWPRYLAICGIIFPTALSALNASWSFPSFSPRQIIDSHDLFPFLVAPWAGPQSTLGLLSRIIQVALIWRAPSLGLGELLHGYWFWIQVAVCRTVVGFLLTRSVGWAFPALFSHYAMYEASSGYGPVLVVYLFTLDGAEITRLSGLRTDRTQPHSLVLGLSFLLCWLDTEPWTYGLAMVALVVLYLSASFVSRIRSRRQDRFATTTSPHRAFPLKAAFILIFLIALTNAVSSWFSPTKHALMPISPLPPARLLDIIILSFPRPDVKAGSKLITLTLESYAPLLSPNVSLAAFTHAEQHPAFDTVRDAFGNSQDITFYRDVDTHPDARSGQYLHLAEAFRWQLGRGAEQAEWVMIGEDDFPLCGKDNGAGQNALKTVMQMLEDGREGTGAIPARRGAFIGTGGSGLIFHRSLLPIMAHILRTHAELISKLPPNMPSRPADVVMQDCLLGRDPLCPPKRPGGLVITSRLVMDHIGGMYSTNANKASNSDKWRCGWRHAFHGMEEVEVLVVDGLW</sequence>
<evidence type="ECO:0000313" key="4">
    <source>
        <dbReference type="Proteomes" id="UP001213000"/>
    </source>
</evidence>